<evidence type="ECO:0000259" key="2">
    <source>
        <dbReference type="Pfam" id="PF01558"/>
    </source>
</evidence>
<dbReference type="Pfam" id="PF01558">
    <property type="entry name" value="POR"/>
    <property type="match status" value="1"/>
</dbReference>
<dbReference type="InterPro" id="IPR019752">
    <property type="entry name" value="Pyrv/ketoisovalerate_OxRed_cat"/>
</dbReference>
<dbReference type="EMBL" id="BART01028919">
    <property type="protein sequence ID" value="GAG94886.1"/>
    <property type="molecule type" value="Genomic_DNA"/>
</dbReference>
<dbReference type="InterPro" id="IPR002869">
    <property type="entry name" value="Pyrv_flavodox_OxRed_cen"/>
</dbReference>
<dbReference type="PANTHER" id="PTHR42730">
    <property type="entry name" value="2-OXOGLUTARATE SYNTHASE SUBUNIT KORC"/>
    <property type="match status" value="1"/>
</dbReference>
<protein>
    <recommendedName>
        <fullName evidence="2">Pyruvate/ketoisovalerate oxidoreductase catalytic domain-containing protein</fullName>
    </recommendedName>
</protein>
<organism evidence="3">
    <name type="scientific">marine sediment metagenome</name>
    <dbReference type="NCBI Taxonomy" id="412755"/>
    <lineage>
        <taxon>unclassified sequences</taxon>
        <taxon>metagenomes</taxon>
        <taxon>ecological metagenomes</taxon>
    </lineage>
</organism>
<reference evidence="3" key="1">
    <citation type="journal article" date="2014" name="Front. Microbiol.">
        <title>High frequency of phylogenetically diverse reductive dehalogenase-homologous genes in deep subseafloor sedimentary metagenomes.</title>
        <authorList>
            <person name="Kawai M."/>
            <person name="Futagami T."/>
            <person name="Toyoda A."/>
            <person name="Takaki Y."/>
            <person name="Nishi S."/>
            <person name="Hori S."/>
            <person name="Arai W."/>
            <person name="Tsubouchi T."/>
            <person name="Morono Y."/>
            <person name="Uchiyama I."/>
            <person name="Ito T."/>
            <person name="Fujiyama A."/>
            <person name="Inagaki F."/>
            <person name="Takami H."/>
        </authorList>
    </citation>
    <scope>NUCLEOTIDE SEQUENCE</scope>
    <source>
        <strain evidence="3">Expedition CK06-06</strain>
    </source>
</reference>
<sequence>MGAVKQVRLCGLGGQGIVLAGTILGHAGINDRKWVAGSSSYGAEARGSACRSEVIISDEPISFPHVIEADILVAMSQGAYDKYIENVESEKGIVIYDDPLVSTKEINGLKQIGIPATNIAATELNNKQVANMVILGIAVGITKIVTKGALISAVEKNVPERFKALNLKAVELGLNWEDKIRK</sequence>
<evidence type="ECO:0000256" key="1">
    <source>
        <dbReference type="ARBA" id="ARBA00023002"/>
    </source>
</evidence>
<feature type="domain" description="Pyruvate/ketoisovalerate oxidoreductase catalytic" evidence="2">
    <location>
        <begin position="13"/>
        <end position="174"/>
    </location>
</feature>
<keyword evidence="1" id="KW-0560">Oxidoreductase</keyword>
<dbReference type="AlphaFoldDB" id="X1DEN7"/>
<gene>
    <name evidence="3" type="ORF">S01H4_50870</name>
</gene>
<dbReference type="InterPro" id="IPR052554">
    <property type="entry name" value="2-oxoglutarate_synth_KorC"/>
</dbReference>
<dbReference type="Gene3D" id="3.40.920.10">
    <property type="entry name" value="Pyruvate-ferredoxin oxidoreductase, PFOR, domain III"/>
    <property type="match status" value="1"/>
</dbReference>
<dbReference type="SUPFAM" id="SSF53323">
    <property type="entry name" value="Pyruvate-ferredoxin oxidoreductase, PFOR, domain III"/>
    <property type="match status" value="1"/>
</dbReference>
<accession>X1DEN7</accession>
<proteinExistence type="predicted"/>
<dbReference type="PANTHER" id="PTHR42730:SF1">
    <property type="entry name" value="2-OXOGLUTARATE SYNTHASE SUBUNIT KORC"/>
    <property type="match status" value="1"/>
</dbReference>
<name>X1DEN7_9ZZZZ</name>
<dbReference type="GO" id="GO:0016903">
    <property type="term" value="F:oxidoreductase activity, acting on the aldehyde or oxo group of donors"/>
    <property type="evidence" value="ECO:0007669"/>
    <property type="project" value="InterPro"/>
</dbReference>
<evidence type="ECO:0000313" key="3">
    <source>
        <dbReference type="EMBL" id="GAG94886.1"/>
    </source>
</evidence>
<comment type="caution">
    <text evidence="3">The sequence shown here is derived from an EMBL/GenBank/DDBJ whole genome shotgun (WGS) entry which is preliminary data.</text>
</comment>